<feature type="transmembrane region" description="Helical" evidence="1">
    <location>
        <begin position="204"/>
        <end position="226"/>
    </location>
</feature>
<keyword evidence="1" id="KW-1133">Transmembrane helix</keyword>
<keyword evidence="1" id="KW-0472">Membrane</keyword>
<feature type="transmembrane region" description="Helical" evidence="1">
    <location>
        <begin position="246"/>
        <end position="268"/>
    </location>
</feature>
<dbReference type="AlphaFoldDB" id="A0A8H4PPN9"/>
<feature type="transmembrane region" description="Helical" evidence="1">
    <location>
        <begin position="280"/>
        <end position="301"/>
    </location>
</feature>
<evidence type="ECO:0000313" key="3">
    <source>
        <dbReference type="Proteomes" id="UP000557566"/>
    </source>
</evidence>
<evidence type="ECO:0000313" key="2">
    <source>
        <dbReference type="EMBL" id="KAF4508134.1"/>
    </source>
</evidence>
<keyword evidence="3" id="KW-1185">Reference proteome</keyword>
<evidence type="ECO:0008006" key="4">
    <source>
        <dbReference type="Google" id="ProtNLM"/>
    </source>
</evidence>
<keyword evidence="1" id="KW-0812">Transmembrane</keyword>
<protein>
    <recommendedName>
        <fullName evidence="4">Integral membrane protein</fullName>
    </recommendedName>
</protein>
<dbReference type="OrthoDB" id="2603at2759"/>
<proteinExistence type="predicted"/>
<feature type="transmembrane region" description="Helical" evidence="1">
    <location>
        <begin position="313"/>
        <end position="331"/>
    </location>
</feature>
<dbReference type="Proteomes" id="UP000557566">
    <property type="component" value="Unassembled WGS sequence"/>
</dbReference>
<dbReference type="EMBL" id="JAAVMX010000005">
    <property type="protein sequence ID" value="KAF4508134.1"/>
    <property type="molecule type" value="Genomic_DNA"/>
</dbReference>
<comment type="caution">
    <text evidence="2">The sequence shown here is derived from an EMBL/GenBank/DDBJ whole genome shotgun (WGS) entry which is preliminary data.</text>
</comment>
<name>A0A8H4PPN9_9HYPO</name>
<feature type="transmembrane region" description="Helical" evidence="1">
    <location>
        <begin position="88"/>
        <end position="109"/>
    </location>
</feature>
<feature type="transmembrane region" description="Helical" evidence="1">
    <location>
        <begin position="129"/>
        <end position="154"/>
    </location>
</feature>
<organism evidence="2 3">
    <name type="scientific">Ophiocordyceps sinensis</name>
    <dbReference type="NCBI Taxonomy" id="72228"/>
    <lineage>
        <taxon>Eukaryota</taxon>
        <taxon>Fungi</taxon>
        <taxon>Dikarya</taxon>
        <taxon>Ascomycota</taxon>
        <taxon>Pezizomycotina</taxon>
        <taxon>Sordariomycetes</taxon>
        <taxon>Hypocreomycetidae</taxon>
        <taxon>Hypocreales</taxon>
        <taxon>Ophiocordycipitaceae</taxon>
        <taxon>Ophiocordyceps</taxon>
    </lineage>
</organism>
<gene>
    <name evidence="2" type="ORF">G6O67_004552</name>
</gene>
<evidence type="ECO:0000256" key="1">
    <source>
        <dbReference type="SAM" id="Phobius"/>
    </source>
</evidence>
<sequence>MNTVAAYRRSTILLRGQHDLGDWVVTRRQHEAFTPVDWPRYKQNCELERNSAPIFNVPSLSDFGPDPEYVGFLEGLRRMCTVFPYTDAQWVVAILFSVGSISFIASSFFKLLPLVLPETTFEGELSIGFPATIVTGTATFLAGFNLALIASFNAKGSANRENKSSKAEFQLPMAKYSPALLGTKQWTWCPSWAELRSLYLPNPAFQAGLISVVAGVLLNISAIAGIPGILGDASLPDFPGKLQKIVLLPHIIGAACLAVGGLQLTLLAQSNWYKPAVLSMAWHAAFWNMVGAISLSLSGVFTLLAPGEPIKPAIAFSSATGLFLLASFLQWHMVMAFYPRENQTESQAASVERDSFF</sequence>
<reference evidence="2 3" key="1">
    <citation type="journal article" date="2020" name="Genome Biol. Evol.">
        <title>A new high-quality draft genome assembly of the Chinese cordyceps Ophiocordyceps sinensis.</title>
        <authorList>
            <person name="Shu R."/>
            <person name="Zhang J."/>
            <person name="Meng Q."/>
            <person name="Zhang H."/>
            <person name="Zhou G."/>
            <person name="Li M."/>
            <person name="Wu P."/>
            <person name="Zhao Y."/>
            <person name="Chen C."/>
            <person name="Qin Q."/>
        </authorList>
    </citation>
    <scope>NUCLEOTIDE SEQUENCE [LARGE SCALE GENOMIC DNA]</scope>
    <source>
        <strain evidence="2 3">IOZ07</strain>
    </source>
</reference>
<accession>A0A8H4PPN9</accession>